<evidence type="ECO:0000313" key="4">
    <source>
        <dbReference type="EMBL" id="SCF31065.1"/>
    </source>
</evidence>
<keyword evidence="5" id="KW-1185">Reference proteome</keyword>
<feature type="chain" id="PRO_5008710142" description="DUF3152 domain-containing protein" evidence="2">
    <location>
        <begin position="24"/>
        <end position="270"/>
    </location>
</feature>
<dbReference type="RefSeq" id="WP_088991132.1">
    <property type="nucleotide sequence ID" value="NZ_LT607409.1"/>
</dbReference>
<feature type="signal peptide" evidence="2">
    <location>
        <begin position="1"/>
        <end position="23"/>
    </location>
</feature>
<dbReference type="AlphaFoldDB" id="A0A1C4ZDU1"/>
<feature type="domain" description="DUF3152" evidence="3">
    <location>
        <begin position="59"/>
        <end position="246"/>
    </location>
</feature>
<gene>
    <name evidence="4" type="ORF">GA0070612_6263</name>
</gene>
<dbReference type="Pfam" id="PF11350">
    <property type="entry name" value="DUF3152"/>
    <property type="match status" value="1"/>
</dbReference>
<organism evidence="4 5">
    <name type="scientific">Micromonospora chokoriensis</name>
    <dbReference type="NCBI Taxonomy" id="356851"/>
    <lineage>
        <taxon>Bacteria</taxon>
        <taxon>Bacillati</taxon>
        <taxon>Actinomycetota</taxon>
        <taxon>Actinomycetes</taxon>
        <taxon>Micromonosporales</taxon>
        <taxon>Micromonosporaceae</taxon>
        <taxon>Micromonospora</taxon>
    </lineage>
</organism>
<evidence type="ECO:0000256" key="2">
    <source>
        <dbReference type="SAM" id="SignalP"/>
    </source>
</evidence>
<feature type="region of interest" description="Disordered" evidence="1">
    <location>
        <begin position="40"/>
        <end position="60"/>
    </location>
</feature>
<dbReference type="PROSITE" id="PS51257">
    <property type="entry name" value="PROKAR_LIPOPROTEIN"/>
    <property type="match status" value="1"/>
</dbReference>
<dbReference type="EMBL" id="LT607409">
    <property type="protein sequence ID" value="SCF31065.1"/>
    <property type="molecule type" value="Genomic_DNA"/>
</dbReference>
<keyword evidence="2" id="KW-0732">Signal</keyword>
<evidence type="ECO:0000256" key="1">
    <source>
        <dbReference type="SAM" id="MobiDB-lite"/>
    </source>
</evidence>
<name>A0A1C4ZDU1_9ACTN</name>
<dbReference type="Proteomes" id="UP000198224">
    <property type="component" value="Chromosome I"/>
</dbReference>
<accession>A0A1C4ZDU1</accession>
<dbReference type="SUPFAM" id="SSF55486">
    <property type="entry name" value="Metalloproteases ('zincins'), catalytic domain"/>
    <property type="match status" value="1"/>
</dbReference>
<dbReference type="InterPro" id="IPR022603">
    <property type="entry name" value="DUF3152"/>
</dbReference>
<evidence type="ECO:0000313" key="5">
    <source>
        <dbReference type="Proteomes" id="UP000198224"/>
    </source>
</evidence>
<evidence type="ECO:0000259" key="3">
    <source>
        <dbReference type="Pfam" id="PF11350"/>
    </source>
</evidence>
<reference evidence="5" key="1">
    <citation type="submission" date="2016-06" db="EMBL/GenBank/DDBJ databases">
        <authorList>
            <person name="Varghese N."/>
            <person name="Submissions Spin"/>
        </authorList>
    </citation>
    <scope>NUCLEOTIDE SEQUENCE [LARGE SCALE GENOMIC DNA]</scope>
    <source>
        <strain evidence="5">DSM 45160</strain>
    </source>
</reference>
<sequence length="270" mass="28659">MRISARLLVPISLVLVMASGACATGAAEVDHADVVVTTLPDGRVPGSDEGMGSRTPTDDEIPVEASGTFAAATGQGRVIGTGKRRVRYRVSVEKGIEWGDIPAWRPSGFAESIEQVLAAPNGWTTSAKHPVTNAEVRLTRASWSFQRVDTSRADVDVRLATPATVDRLCGASGVDTEGVYSCRYGRTILINLRRWLQGAPGYPVSLDDYHAGVINHEFGHFLGFAHMECPGPGEVGPVMMTQTIDLGGCLPNVSPFAGNGRFISGPWAPS</sequence>
<protein>
    <recommendedName>
        <fullName evidence="3">DUF3152 domain-containing protein</fullName>
    </recommendedName>
</protein>
<proteinExistence type="predicted"/>